<keyword evidence="3" id="KW-1185">Reference proteome</keyword>
<dbReference type="EMBL" id="CCYD01000349">
    <property type="protein sequence ID" value="CEG39041.1"/>
    <property type="molecule type" value="Genomic_DNA"/>
</dbReference>
<keyword evidence="1" id="KW-0812">Transmembrane</keyword>
<keyword evidence="1" id="KW-1133">Transmembrane helix</keyword>
<dbReference type="RefSeq" id="XP_024575410.1">
    <property type="nucleotide sequence ID" value="XM_024724544.1"/>
</dbReference>
<dbReference type="Proteomes" id="UP000054928">
    <property type="component" value="Unassembled WGS sequence"/>
</dbReference>
<reference evidence="3" key="1">
    <citation type="submission" date="2014-09" db="EMBL/GenBank/DDBJ databases">
        <authorList>
            <person name="Sharma Rahul"/>
            <person name="Thines Marco"/>
        </authorList>
    </citation>
    <scope>NUCLEOTIDE SEQUENCE [LARGE SCALE GENOMIC DNA]</scope>
</reference>
<protein>
    <submittedName>
        <fullName evidence="2">Uncharacterized protein</fullName>
    </submittedName>
</protein>
<sequence>MCIWGLHDKDSRQRVVTFNQYHVNVLCSIQSAVLFMILDLNENDALLASVLILFHMNIISCRAFLGD</sequence>
<accession>A0A0P1ADJ0</accession>
<keyword evidence="1" id="KW-0472">Membrane</keyword>
<dbReference type="GeneID" id="36410381"/>
<feature type="transmembrane region" description="Helical" evidence="1">
    <location>
        <begin position="46"/>
        <end position="65"/>
    </location>
</feature>
<evidence type="ECO:0000313" key="2">
    <source>
        <dbReference type="EMBL" id="CEG39041.1"/>
    </source>
</evidence>
<evidence type="ECO:0000313" key="3">
    <source>
        <dbReference type="Proteomes" id="UP000054928"/>
    </source>
</evidence>
<organism evidence="2 3">
    <name type="scientific">Plasmopara halstedii</name>
    <name type="common">Downy mildew of sunflower</name>
    <dbReference type="NCBI Taxonomy" id="4781"/>
    <lineage>
        <taxon>Eukaryota</taxon>
        <taxon>Sar</taxon>
        <taxon>Stramenopiles</taxon>
        <taxon>Oomycota</taxon>
        <taxon>Peronosporomycetes</taxon>
        <taxon>Peronosporales</taxon>
        <taxon>Peronosporaceae</taxon>
        <taxon>Plasmopara</taxon>
    </lineage>
</organism>
<name>A0A0P1ADJ0_PLAHL</name>
<evidence type="ECO:0000256" key="1">
    <source>
        <dbReference type="SAM" id="Phobius"/>
    </source>
</evidence>
<feature type="transmembrane region" description="Helical" evidence="1">
    <location>
        <begin position="21"/>
        <end position="40"/>
    </location>
</feature>
<dbReference type="AlphaFoldDB" id="A0A0P1ADJ0"/>
<proteinExistence type="predicted"/>